<evidence type="ECO:0000313" key="4">
    <source>
        <dbReference type="Proteomes" id="UP000001194"/>
    </source>
</evidence>
<organism evidence="4">
    <name type="scientific">Laccaria bicolor (strain S238N-H82 / ATCC MYA-4686)</name>
    <name type="common">Bicoloured deceiver</name>
    <name type="synonym">Laccaria laccata var. bicolor</name>
    <dbReference type="NCBI Taxonomy" id="486041"/>
    <lineage>
        <taxon>Eukaryota</taxon>
        <taxon>Fungi</taxon>
        <taxon>Dikarya</taxon>
        <taxon>Basidiomycota</taxon>
        <taxon>Agaricomycotina</taxon>
        <taxon>Agaricomycetes</taxon>
        <taxon>Agaricomycetidae</taxon>
        <taxon>Agaricales</taxon>
        <taxon>Agaricineae</taxon>
        <taxon>Hydnangiaceae</taxon>
        <taxon>Laccaria</taxon>
    </lineage>
</organism>
<keyword evidence="2" id="KW-1133">Transmembrane helix</keyword>
<protein>
    <submittedName>
        <fullName evidence="3">Predicted protein</fullName>
    </submittedName>
</protein>
<proteinExistence type="predicted"/>
<keyword evidence="2" id="KW-0812">Transmembrane</keyword>
<reference evidence="3 4" key="1">
    <citation type="journal article" date="2008" name="Nature">
        <title>The genome of Laccaria bicolor provides insights into mycorrhizal symbiosis.</title>
        <authorList>
            <person name="Martin F."/>
            <person name="Aerts A."/>
            <person name="Ahren D."/>
            <person name="Brun A."/>
            <person name="Danchin E.G.J."/>
            <person name="Duchaussoy F."/>
            <person name="Gibon J."/>
            <person name="Kohler A."/>
            <person name="Lindquist E."/>
            <person name="Pereda V."/>
            <person name="Salamov A."/>
            <person name="Shapiro H.J."/>
            <person name="Wuyts J."/>
            <person name="Blaudez D."/>
            <person name="Buee M."/>
            <person name="Brokstein P."/>
            <person name="Canbaeck B."/>
            <person name="Cohen D."/>
            <person name="Courty P.E."/>
            <person name="Coutinho P.M."/>
            <person name="Delaruelle C."/>
            <person name="Detter J.C."/>
            <person name="Deveau A."/>
            <person name="DiFazio S."/>
            <person name="Duplessis S."/>
            <person name="Fraissinet-Tachet L."/>
            <person name="Lucic E."/>
            <person name="Frey-Klett P."/>
            <person name="Fourrey C."/>
            <person name="Feussner I."/>
            <person name="Gay G."/>
            <person name="Grimwood J."/>
            <person name="Hoegger P.J."/>
            <person name="Jain P."/>
            <person name="Kilaru S."/>
            <person name="Labbe J."/>
            <person name="Lin Y.C."/>
            <person name="Legue V."/>
            <person name="Le Tacon F."/>
            <person name="Marmeisse R."/>
            <person name="Melayah D."/>
            <person name="Montanini B."/>
            <person name="Muratet M."/>
            <person name="Nehls U."/>
            <person name="Niculita-Hirzel H."/>
            <person name="Oudot-Le Secq M.P."/>
            <person name="Peter M."/>
            <person name="Quesneville H."/>
            <person name="Rajashekar B."/>
            <person name="Reich M."/>
            <person name="Rouhier N."/>
            <person name="Schmutz J."/>
            <person name="Yin T."/>
            <person name="Chalot M."/>
            <person name="Henrissat B."/>
            <person name="Kuees U."/>
            <person name="Lucas S."/>
            <person name="Van de Peer Y."/>
            <person name="Podila G.K."/>
            <person name="Polle A."/>
            <person name="Pukkila P.J."/>
            <person name="Richardson P.M."/>
            <person name="Rouze P."/>
            <person name="Sanders I.R."/>
            <person name="Stajich J.E."/>
            <person name="Tunlid A."/>
            <person name="Tuskan G."/>
            <person name="Grigoriev I.V."/>
        </authorList>
    </citation>
    <scope>NUCLEOTIDE SEQUENCE [LARGE SCALE GENOMIC DNA]</scope>
    <source>
        <strain evidence="4">S238N-H82 / ATCC MYA-4686</strain>
    </source>
</reference>
<keyword evidence="4" id="KW-1185">Reference proteome</keyword>
<dbReference type="Proteomes" id="UP000001194">
    <property type="component" value="Unassembled WGS sequence"/>
</dbReference>
<sequence length="823" mass="93600">MSADLVKPHDSQQSTPSPALPHNMHTNAVSSPSHHLSLAGTSMMALPQDVFNLVIDELGRLPDVKTLRACSMTCSSFRCPSQSHIFRRVDLGRRTPRKKYFHRFASLISKTPRIGTYVRDLRIEDDWGRDVVNGVVITWIAHSEHLVQLLPMLTRLMSLTLKFNSGFAPWNLFTKDVRTAIINTLRSPGVVSVSLSHIEAFPPAIVSSLVRLKHLQLSAIKLDKTSSQDEASNVRPEFLLKSLDFASTSSTTVRLLHEIISFSSATTLRNLSLAPPEQDDLGPCVWSLMQLPNVAQHLTHFEWMPVHIHARIGPIDISILPNLRSVRILVSLRQDMPFAQLLRLLNQPTSRANKIQTIAMIFDLTDLPQFRGASGWVMLENTLMKLAYGRLKEMSLFMRACHNNRPTYLSEVLSGNPQVYPRHINFSNMVEFPYEIFYLIIEEVEDKLTLKSCALVCRSFVEPSQKNIFRVIDLGDRCITGEVYYRRFYRLISTHPHIANYVRDFRLVDSYVWDRKSDWQWLVKEPTLPLTFQLLPRLQAFSLIFTTGEPAWNSFASHVQAAIFKLLTRRTISSLSLRRIHGVPASLLVHFTRIKHLELYEVEMDPLKASFKDDPSYQRDLRPELRSLTLKSPSSSVVKAIFELLSFSCPSTLENLSIISANEKDEVLRNDLWTLIEWMGSSISRLWWRPRTHPKFPALASVLDRSPISDRLGRTAQFALFAISFFAQLLFLLGRVASKRNFEQLVIECVFLNPLELAVAKDGWSALDAMLMKEEFSGLRSVIFSAQCKSASMLKTSAMAFLREQLPLARGRGITVGFDMNGP</sequence>
<feature type="compositionally biased region" description="Polar residues" evidence="1">
    <location>
        <begin position="24"/>
        <end position="34"/>
    </location>
</feature>
<dbReference type="GeneID" id="6084113"/>
<evidence type="ECO:0000313" key="3">
    <source>
        <dbReference type="EMBL" id="EDR00843.1"/>
    </source>
</evidence>
<dbReference type="EMBL" id="DS547145">
    <property type="protein sequence ID" value="EDR00843.1"/>
    <property type="molecule type" value="Genomic_DNA"/>
</dbReference>
<keyword evidence="2" id="KW-0472">Membrane</keyword>
<dbReference type="AlphaFoldDB" id="B0DWZ1"/>
<dbReference type="OrthoDB" id="3022813at2759"/>
<feature type="region of interest" description="Disordered" evidence="1">
    <location>
        <begin position="1"/>
        <end position="34"/>
    </location>
</feature>
<dbReference type="InParanoid" id="B0DWZ1"/>
<name>B0DWZ1_LACBS</name>
<evidence type="ECO:0000256" key="1">
    <source>
        <dbReference type="SAM" id="MobiDB-lite"/>
    </source>
</evidence>
<dbReference type="RefSeq" id="XP_001888437.1">
    <property type="nucleotide sequence ID" value="XM_001888402.1"/>
</dbReference>
<gene>
    <name evidence="3" type="ORF">LACBIDRAFT_295673</name>
</gene>
<dbReference type="KEGG" id="lbc:LACBIDRAFT_295673"/>
<evidence type="ECO:0000256" key="2">
    <source>
        <dbReference type="SAM" id="Phobius"/>
    </source>
</evidence>
<feature type="compositionally biased region" description="Basic and acidic residues" evidence="1">
    <location>
        <begin position="1"/>
        <end position="10"/>
    </location>
</feature>
<dbReference type="HOGENOM" id="CLU_363709_0_0_1"/>
<accession>B0DWZ1</accession>
<feature type="transmembrane region" description="Helical" evidence="2">
    <location>
        <begin position="715"/>
        <end position="734"/>
    </location>
</feature>